<dbReference type="EMBL" id="JAUFQU010000001">
    <property type="protein sequence ID" value="MDN3705931.1"/>
    <property type="molecule type" value="Genomic_DNA"/>
</dbReference>
<comment type="caution">
    <text evidence="3">The sequence shown here is derived from an EMBL/GenBank/DDBJ whole genome shotgun (WGS) entry which is preliminary data.</text>
</comment>
<evidence type="ECO:0000313" key="4">
    <source>
        <dbReference type="Proteomes" id="UP001242368"/>
    </source>
</evidence>
<dbReference type="SUPFAM" id="SSF53244">
    <property type="entry name" value="MurD-like peptide ligases, peptide-binding domain"/>
    <property type="match status" value="1"/>
</dbReference>
<dbReference type="Proteomes" id="UP001242368">
    <property type="component" value="Unassembled WGS sequence"/>
</dbReference>
<accession>A0ABT8CPP6</accession>
<dbReference type="RefSeq" id="WP_290362076.1">
    <property type="nucleotide sequence ID" value="NZ_JAUFQU010000001.1"/>
</dbReference>
<dbReference type="SUPFAM" id="SSF51984">
    <property type="entry name" value="MurCD N-terminal domain"/>
    <property type="match status" value="1"/>
</dbReference>
<dbReference type="GO" id="GO:0016874">
    <property type="term" value="F:ligase activity"/>
    <property type="evidence" value="ECO:0007669"/>
    <property type="project" value="UniProtKB-KW"/>
</dbReference>
<name>A0ABT8CPP6_9FLAO</name>
<feature type="domain" description="Mur ligase N-terminal catalytic" evidence="1">
    <location>
        <begin position="3"/>
        <end position="103"/>
    </location>
</feature>
<feature type="domain" description="Mur ligase central" evidence="2">
    <location>
        <begin position="108"/>
        <end position="280"/>
    </location>
</feature>
<dbReference type="InterPro" id="IPR000713">
    <property type="entry name" value="Mur_ligase_N"/>
</dbReference>
<proteinExistence type="predicted"/>
<evidence type="ECO:0000259" key="1">
    <source>
        <dbReference type="Pfam" id="PF01225"/>
    </source>
</evidence>
<evidence type="ECO:0000259" key="2">
    <source>
        <dbReference type="Pfam" id="PF08245"/>
    </source>
</evidence>
<dbReference type="SUPFAM" id="SSF53623">
    <property type="entry name" value="MurD-like peptide ligases, catalytic domain"/>
    <property type="match status" value="1"/>
</dbReference>
<reference evidence="4" key="1">
    <citation type="journal article" date="2019" name="Int. J. Syst. Evol. Microbiol.">
        <title>The Global Catalogue of Microorganisms (GCM) 10K type strain sequencing project: providing services to taxonomists for standard genome sequencing and annotation.</title>
        <authorList>
            <consortium name="The Broad Institute Genomics Platform"/>
            <consortium name="The Broad Institute Genome Sequencing Center for Infectious Disease"/>
            <person name="Wu L."/>
            <person name="Ma J."/>
        </authorList>
    </citation>
    <scope>NUCLEOTIDE SEQUENCE [LARGE SCALE GENOMIC DNA]</scope>
    <source>
        <strain evidence="4">CECT 7184</strain>
    </source>
</reference>
<dbReference type="PANTHER" id="PTHR43445:SF5">
    <property type="entry name" value="UDP-N-ACETYLMURAMATE--L-ALANYL-GAMMA-D-GLUTAMYL-MESO-2,6-DIAMINOHEPTANDIOATE LIGASE"/>
    <property type="match status" value="1"/>
</dbReference>
<dbReference type="Gene3D" id="3.40.1190.10">
    <property type="entry name" value="Mur-like, catalytic domain"/>
    <property type="match status" value="1"/>
</dbReference>
<dbReference type="Gene3D" id="3.90.190.20">
    <property type="entry name" value="Mur ligase, C-terminal domain"/>
    <property type="match status" value="1"/>
</dbReference>
<dbReference type="Pfam" id="PF01225">
    <property type="entry name" value="Mur_ligase"/>
    <property type="match status" value="1"/>
</dbReference>
<keyword evidence="4" id="KW-1185">Reference proteome</keyword>
<protein>
    <submittedName>
        <fullName evidence="3">Mur ligase family protein</fullName>
    </submittedName>
</protein>
<keyword evidence="3" id="KW-0436">Ligase</keyword>
<evidence type="ECO:0000313" key="3">
    <source>
        <dbReference type="EMBL" id="MDN3705931.1"/>
    </source>
</evidence>
<dbReference type="InterPro" id="IPR013221">
    <property type="entry name" value="Mur_ligase_cen"/>
</dbReference>
<dbReference type="InterPro" id="IPR036565">
    <property type="entry name" value="Mur-like_cat_sf"/>
</dbReference>
<organism evidence="3 4">
    <name type="scientific">Paenimyroides ceti</name>
    <dbReference type="NCBI Taxonomy" id="395087"/>
    <lineage>
        <taxon>Bacteria</taxon>
        <taxon>Pseudomonadati</taxon>
        <taxon>Bacteroidota</taxon>
        <taxon>Flavobacteriia</taxon>
        <taxon>Flavobacteriales</taxon>
        <taxon>Flavobacteriaceae</taxon>
        <taxon>Paenimyroides</taxon>
    </lineage>
</organism>
<sequence length="452" mass="50416">MRVHFIAIGGSAMHNLALALHDKGDVVTGSDDAVFEPSKSRLEAAGILPMEMGWFPEKINKEIDAVILGMHAKSDNPELLKAQQLGLRIYSYPEFIYEHSKQKTRVVIGGSHGKTTITSMVLHVLNYHGISVDYLVGAQLKGFKNMVHLTDDNDFIVLEGDEYLSSPTDLRPKFHLYQPNIALISGIAWDHINVFPTFENYVDQFRIFIDKITNGGILIYNEEDNVVKEIVEASEKPIRKIAYNTPEYSLSKGKTYLETPDGAMPIEVFGDHNLNNLAGAKWICQNMGVDEVEFYEAIASFKGAAKRLEKIAETSSSVAYKDFAHSPSKVKATTQAVKKQYPEKKLIACLELHTYSSLNSEFLSEYDGALTAADIAVVFYSPDAVAIKRLEEISKEQIEKAFNREDLIVFTDPVAFKTFLSQTSFEDSVLLLMSSGNYGGLDFDEVKNLLSV</sequence>
<dbReference type="InterPro" id="IPR036615">
    <property type="entry name" value="Mur_ligase_C_dom_sf"/>
</dbReference>
<dbReference type="PANTHER" id="PTHR43445">
    <property type="entry name" value="UDP-N-ACETYLMURAMATE--L-ALANINE LIGASE-RELATED"/>
    <property type="match status" value="1"/>
</dbReference>
<dbReference type="Gene3D" id="3.40.50.720">
    <property type="entry name" value="NAD(P)-binding Rossmann-like Domain"/>
    <property type="match status" value="1"/>
</dbReference>
<gene>
    <name evidence="3" type="ORF">QW060_02170</name>
</gene>
<dbReference type="Pfam" id="PF08245">
    <property type="entry name" value="Mur_ligase_M"/>
    <property type="match status" value="1"/>
</dbReference>
<dbReference type="InterPro" id="IPR050061">
    <property type="entry name" value="MurCDEF_pg_biosynth"/>
</dbReference>